<feature type="transmembrane region" description="Helical" evidence="5">
    <location>
        <begin position="166"/>
        <end position="186"/>
    </location>
</feature>
<dbReference type="InterPro" id="IPR011701">
    <property type="entry name" value="MFS"/>
</dbReference>
<dbReference type="InterPro" id="IPR020846">
    <property type="entry name" value="MFS_dom"/>
</dbReference>
<dbReference type="PRINTS" id="PR01036">
    <property type="entry name" value="TCRTETB"/>
</dbReference>
<feature type="transmembrane region" description="Helical" evidence="5">
    <location>
        <begin position="230"/>
        <end position="247"/>
    </location>
</feature>
<feature type="transmembrane region" description="Helical" evidence="5">
    <location>
        <begin position="79"/>
        <end position="98"/>
    </location>
</feature>
<dbReference type="PANTHER" id="PTHR42718">
    <property type="entry name" value="MAJOR FACILITATOR SUPERFAMILY MULTIDRUG TRANSPORTER MFSC"/>
    <property type="match status" value="1"/>
</dbReference>
<keyword evidence="3 5" id="KW-1133">Transmembrane helix</keyword>
<sequence>MPENFNGRRWLVLAVVSAAQFLTVLDLWVANIALPTLRRDFAPATLADVSWILDVYAIVVAALLIPAGRVADSAGRRTCFLAGLVVFGAASLGCALAPTLPVLIAGRMAQAVGAAVLMPTSLGLALSAFPERERGTAVGVWAAVGAAAAGAGPVLGGLLVEWNWRWIFLINVPLVAVTVAAGPSILPRDGARRSGRRVGAVGALLVFGAVGLVCTALTELPAWPPVRTEGVLAAGLILAAGFAVHVARSANPVVSPQLFTSRAFRAGVAGLVAYYVGFAALLLGTTLLLTGPWRVPAVAAAAGIAPGPVAAGLLAPFSGRVAARFGRRGTILAGAALFAAAALWLLAGVGPVPAYLSVVLPAMVLWGLANGLIQPSLFAAADTAPPAELASGSALLSMARQLGSALGVAILVAALGTGPSADPTAFDRAWLVVLAAAVLTAAAALGAERRAELEVRTPAERGPVASGRRARP</sequence>
<protein>
    <submittedName>
        <fullName evidence="7">MFS transporter</fullName>
    </submittedName>
</protein>
<proteinExistence type="predicted"/>
<dbReference type="CDD" id="cd17321">
    <property type="entry name" value="MFS_MMR_MDR_like"/>
    <property type="match status" value="1"/>
</dbReference>
<evidence type="ECO:0000256" key="5">
    <source>
        <dbReference type="SAM" id="Phobius"/>
    </source>
</evidence>
<evidence type="ECO:0000259" key="6">
    <source>
        <dbReference type="PROSITE" id="PS50850"/>
    </source>
</evidence>
<organism evidence="7 8">
    <name type="scientific">Nonomuraea helvata</name>
    <dbReference type="NCBI Taxonomy" id="37484"/>
    <lineage>
        <taxon>Bacteria</taxon>
        <taxon>Bacillati</taxon>
        <taxon>Actinomycetota</taxon>
        <taxon>Actinomycetes</taxon>
        <taxon>Streptosporangiales</taxon>
        <taxon>Streptosporangiaceae</taxon>
        <taxon>Nonomuraea</taxon>
    </lineage>
</organism>
<dbReference type="PROSITE" id="PS00216">
    <property type="entry name" value="SUGAR_TRANSPORT_1"/>
    <property type="match status" value="1"/>
</dbReference>
<dbReference type="Gene3D" id="1.20.1250.20">
    <property type="entry name" value="MFS general substrate transporter like domains"/>
    <property type="match status" value="1"/>
</dbReference>
<comment type="caution">
    <text evidence="7">The sequence shown here is derived from an EMBL/GenBank/DDBJ whole genome shotgun (WGS) entry which is preliminary data.</text>
</comment>
<feature type="transmembrane region" description="Helical" evidence="5">
    <location>
        <begin position="329"/>
        <end position="347"/>
    </location>
</feature>
<dbReference type="PANTHER" id="PTHR42718:SF48">
    <property type="entry name" value="CONSERVED TWO-DOMAIN MEMBRANE PROTEIN-RELATED"/>
    <property type="match status" value="1"/>
</dbReference>
<feature type="transmembrane region" description="Helical" evidence="5">
    <location>
        <begin position="49"/>
        <end position="67"/>
    </location>
</feature>
<evidence type="ECO:0000313" key="8">
    <source>
        <dbReference type="Proteomes" id="UP001589532"/>
    </source>
</evidence>
<name>A0ABV5SHB9_9ACTN</name>
<dbReference type="InterPro" id="IPR005829">
    <property type="entry name" value="Sugar_transporter_CS"/>
</dbReference>
<reference evidence="7 8" key="1">
    <citation type="submission" date="2024-09" db="EMBL/GenBank/DDBJ databases">
        <authorList>
            <person name="Sun Q."/>
            <person name="Mori K."/>
        </authorList>
    </citation>
    <scope>NUCLEOTIDE SEQUENCE [LARGE SCALE GENOMIC DNA]</scope>
    <source>
        <strain evidence="7 8">JCM 3143</strain>
    </source>
</reference>
<feature type="domain" description="Major facilitator superfamily (MFS) profile" evidence="6">
    <location>
        <begin position="12"/>
        <end position="452"/>
    </location>
</feature>
<accession>A0ABV5SHB9</accession>
<dbReference type="Proteomes" id="UP001589532">
    <property type="component" value="Unassembled WGS sequence"/>
</dbReference>
<evidence type="ECO:0000256" key="3">
    <source>
        <dbReference type="ARBA" id="ARBA00022989"/>
    </source>
</evidence>
<dbReference type="SUPFAM" id="SSF103473">
    <property type="entry name" value="MFS general substrate transporter"/>
    <property type="match status" value="1"/>
</dbReference>
<feature type="transmembrane region" description="Helical" evidence="5">
    <location>
        <begin position="394"/>
        <end position="417"/>
    </location>
</feature>
<evidence type="ECO:0000256" key="1">
    <source>
        <dbReference type="ARBA" id="ARBA00004651"/>
    </source>
</evidence>
<gene>
    <name evidence="7" type="ORF">ACFFSA_49110</name>
</gene>
<keyword evidence="8" id="KW-1185">Reference proteome</keyword>
<feature type="transmembrane region" description="Helical" evidence="5">
    <location>
        <begin position="12"/>
        <end position="29"/>
    </location>
</feature>
<dbReference type="InterPro" id="IPR036259">
    <property type="entry name" value="MFS_trans_sf"/>
</dbReference>
<dbReference type="Gene3D" id="1.20.1720.10">
    <property type="entry name" value="Multidrug resistance protein D"/>
    <property type="match status" value="1"/>
</dbReference>
<keyword evidence="2 5" id="KW-0812">Transmembrane</keyword>
<dbReference type="RefSeq" id="WP_344999420.1">
    <property type="nucleotide sequence ID" value="NZ_BAAAXV010000009.1"/>
</dbReference>
<dbReference type="EMBL" id="JBHMBW010000104">
    <property type="protein sequence ID" value="MFB9631075.1"/>
    <property type="molecule type" value="Genomic_DNA"/>
</dbReference>
<evidence type="ECO:0000256" key="4">
    <source>
        <dbReference type="ARBA" id="ARBA00023136"/>
    </source>
</evidence>
<feature type="transmembrane region" description="Helical" evidence="5">
    <location>
        <begin position="429"/>
        <end position="447"/>
    </location>
</feature>
<keyword evidence="4 5" id="KW-0472">Membrane</keyword>
<feature type="transmembrane region" description="Helical" evidence="5">
    <location>
        <begin position="353"/>
        <end position="373"/>
    </location>
</feature>
<evidence type="ECO:0000313" key="7">
    <source>
        <dbReference type="EMBL" id="MFB9631075.1"/>
    </source>
</evidence>
<feature type="transmembrane region" description="Helical" evidence="5">
    <location>
        <begin position="138"/>
        <end position="160"/>
    </location>
</feature>
<feature type="transmembrane region" description="Helical" evidence="5">
    <location>
        <begin position="295"/>
        <end position="317"/>
    </location>
</feature>
<dbReference type="Pfam" id="PF07690">
    <property type="entry name" value="MFS_1"/>
    <property type="match status" value="2"/>
</dbReference>
<comment type="subcellular location">
    <subcellularLocation>
        <location evidence="1">Cell membrane</location>
        <topology evidence="1">Multi-pass membrane protein</topology>
    </subcellularLocation>
</comment>
<feature type="transmembrane region" description="Helical" evidence="5">
    <location>
        <begin position="198"/>
        <end position="218"/>
    </location>
</feature>
<feature type="transmembrane region" description="Helical" evidence="5">
    <location>
        <begin position="104"/>
        <end position="126"/>
    </location>
</feature>
<dbReference type="PROSITE" id="PS50850">
    <property type="entry name" value="MFS"/>
    <property type="match status" value="1"/>
</dbReference>
<evidence type="ECO:0000256" key="2">
    <source>
        <dbReference type="ARBA" id="ARBA00022692"/>
    </source>
</evidence>
<feature type="transmembrane region" description="Helical" evidence="5">
    <location>
        <begin position="268"/>
        <end position="289"/>
    </location>
</feature>